<evidence type="ECO:0000256" key="1">
    <source>
        <dbReference type="ARBA" id="ARBA00004141"/>
    </source>
</evidence>
<reference evidence="8" key="2">
    <citation type="submission" date="2020-02" db="EMBL/GenBank/DDBJ databases">
        <authorList>
            <person name="Gilchrist C.L.M."/>
            <person name="Chooi Y.-H."/>
        </authorList>
    </citation>
    <scope>NUCLEOTIDE SEQUENCE</scope>
    <source>
        <strain evidence="8">MST-FP2251</strain>
    </source>
</reference>
<dbReference type="GO" id="GO:0022857">
    <property type="term" value="F:transmembrane transporter activity"/>
    <property type="evidence" value="ECO:0007669"/>
    <property type="project" value="InterPro"/>
</dbReference>
<dbReference type="InterPro" id="IPR005829">
    <property type="entry name" value="Sugar_transporter_CS"/>
</dbReference>
<feature type="transmembrane region" description="Helical" evidence="6">
    <location>
        <begin position="355"/>
        <end position="373"/>
    </location>
</feature>
<keyword evidence="3 6" id="KW-1133">Transmembrane helix</keyword>
<accession>A0AAD4GRV3</accession>
<keyword evidence="4 6" id="KW-0472">Membrane</keyword>
<feature type="transmembrane region" description="Helical" evidence="6">
    <location>
        <begin position="508"/>
        <end position="527"/>
    </location>
</feature>
<proteinExistence type="predicted"/>
<feature type="transmembrane region" description="Helical" evidence="6">
    <location>
        <begin position="329"/>
        <end position="348"/>
    </location>
</feature>
<evidence type="ECO:0000313" key="8">
    <source>
        <dbReference type="EMBL" id="KAF9886962.1"/>
    </source>
</evidence>
<feature type="transmembrane region" description="Helical" evidence="6">
    <location>
        <begin position="45"/>
        <end position="63"/>
    </location>
</feature>
<evidence type="ECO:0000259" key="7">
    <source>
        <dbReference type="PROSITE" id="PS50850"/>
    </source>
</evidence>
<keyword evidence="9" id="KW-1185">Reference proteome</keyword>
<feature type="transmembrane region" description="Helical" evidence="6">
    <location>
        <begin position="280"/>
        <end position="309"/>
    </location>
</feature>
<dbReference type="AlphaFoldDB" id="A0AAD4GRV3"/>
<dbReference type="Gene3D" id="1.20.1250.20">
    <property type="entry name" value="MFS general substrate transporter like domains"/>
    <property type="match status" value="1"/>
</dbReference>
<feature type="transmembrane region" description="Helical" evidence="6">
    <location>
        <begin position="176"/>
        <end position="195"/>
    </location>
</feature>
<comment type="caution">
    <text evidence="8">The sequence shown here is derived from an EMBL/GenBank/DDBJ whole genome shotgun (WGS) entry which is preliminary data.</text>
</comment>
<sequence length="546" mass="58105">MTEKSPISFGGESGTLKPTDEHLERVDDEDPGNINEPPFVWDLDIWLNLCGCWACFFTSTWLLVVPSSTIEFISAAFPEDASISIWIASTVTIANCVIQAFLGDLSDHFGRKWPLLLGMTLGFVGSLVASRASSMAMIIAGQVLNGIGLTCGYLAIPLTAEIVPKDQRARVQAASGIFAGVAYITGPIVAGAFIKHHVGGEGHGWRAAFYLAAGLCFVTFFIVLFCYNPAPRPNPENATVITRLLKTDWVGVFLVTAGITLFLVGIESGGNPSPWISGRVLSCIIIGGVLMILFGAWDGVVLFGGQAFLPQEIISLFTGDAIMTGVYNIPFNSLTIGGAMIAAVIMGITREAKWIIVVSFVLFLIGNCLMLVMRPHISYAAWFFPTALLGAAVGIQTSLLIVVVSVCTPNELIATAISVAAASRALGGSIGTVIFSQIFSSKLRGYLSEDISAQVTAAGLPETSVSSLLKAVLADDQDALSSIPGVTPSILAAALKGEELAYAHAFKFVWYSLIPFVALSLVVALFLKPIKQQLIRQVVAQVDRKH</sequence>
<feature type="transmembrane region" description="Helical" evidence="6">
    <location>
        <begin position="136"/>
        <end position="156"/>
    </location>
</feature>
<dbReference type="SUPFAM" id="SSF103473">
    <property type="entry name" value="MFS general substrate transporter"/>
    <property type="match status" value="1"/>
</dbReference>
<gene>
    <name evidence="8" type="ORF">FE257_010703</name>
</gene>
<dbReference type="InterPro" id="IPR036259">
    <property type="entry name" value="MFS_trans_sf"/>
</dbReference>
<dbReference type="PANTHER" id="PTHR23501:SF195">
    <property type="entry name" value="PEP5"/>
    <property type="match status" value="1"/>
</dbReference>
<evidence type="ECO:0000256" key="2">
    <source>
        <dbReference type="ARBA" id="ARBA00022692"/>
    </source>
</evidence>
<feature type="region of interest" description="Disordered" evidence="5">
    <location>
        <begin position="1"/>
        <end position="31"/>
    </location>
</feature>
<feature type="transmembrane region" description="Helical" evidence="6">
    <location>
        <begin position="83"/>
        <end position="101"/>
    </location>
</feature>
<protein>
    <recommendedName>
        <fullName evidence="7">Major facilitator superfamily (MFS) profile domain-containing protein</fullName>
    </recommendedName>
</protein>
<evidence type="ECO:0000313" key="9">
    <source>
        <dbReference type="Proteomes" id="UP001194746"/>
    </source>
</evidence>
<dbReference type="GO" id="GO:0005886">
    <property type="term" value="C:plasma membrane"/>
    <property type="evidence" value="ECO:0007669"/>
    <property type="project" value="TreeGrafter"/>
</dbReference>
<name>A0AAD4GRV3_ASPNN</name>
<keyword evidence="2 6" id="KW-0812">Transmembrane</keyword>
<dbReference type="PROSITE" id="PS00216">
    <property type="entry name" value="SUGAR_TRANSPORT_1"/>
    <property type="match status" value="1"/>
</dbReference>
<organism evidence="8 9">
    <name type="scientific">Aspergillus nanangensis</name>
    <dbReference type="NCBI Taxonomy" id="2582783"/>
    <lineage>
        <taxon>Eukaryota</taxon>
        <taxon>Fungi</taxon>
        <taxon>Dikarya</taxon>
        <taxon>Ascomycota</taxon>
        <taxon>Pezizomycotina</taxon>
        <taxon>Eurotiomycetes</taxon>
        <taxon>Eurotiomycetidae</taxon>
        <taxon>Eurotiales</taxon>
        <taxon>Aspergillaceae</taxon>
        <taxon>Aspergillus</taxon>
        <taxon>Aspergillus subgen. Circumdati</taxon>
    </lineage>
</organism>
<feature type="transmembrane region" description="Helical" evidence="6">
    <location>
        <begin position="250"/>
        <end position="268"/>
    </location>
</feature>
<feature type="transmembrane region" description="Helical" evidence="6">
    <location>
        <begin position="416"/>
        <end position="439"/>
    </location>
</feature>
<dbReference type="InterPro" id="IPR020846">
    <property type="entry name" value="MFS_dom"/>
</dbReference>
<dbReference type="PANTHER" id="PTHR23501">
    <property type="entry name" value="MAJOR FACILITATOR SUPERFAMILY"/>
    <property type="match status" value="1"/>
</dbReference>
<reference evidence="8" key="1">
    <citation type="journal article" date="2019" name="Beilstein J. Org. Chem.">
        <title>Nanangenines: drimane sesquiterpenoids as the dominant metabolite cohort of a novel Australian fungus, Aspergillus nanangensis.</title>
        <authorList>
            <person name="Lacey H.J."/>
            <person name="Gilchrist C.L.M."/>
            <person name="Crombie A."/>
            <person name="Kalaitzis J.A."/>
            <person name="Vuong D."/>
            <person name="Rutledge P.J."/>
            <person name="Turner P."/>
            <person name="Pitt J.I."/>
            <person name="Lacey E."/>
            <person name="Chooi Y.H."/>
            <person name="Piggott A.M."/>
        </authorList>
    </citation>
    <scope>NUCLEOTIDE SEQUENCE</scope>
    <source>
        <strain evidence="8">MST-FP2251</strain>
    </source>
</reference>
<dbReference type="Pfam" id="PF07690">
    <property type="entry name" value="MFS_1"/>
    <property type="match status" value="1"/>
</dbReference>
<dbReference type="Proteomes" id="UP001194746">
    <property type="component" value="Unassembled WGS sequence"/>
</dbReference>
<evidence type="ECO:0000256" key="4">
    <source>
        <dbReference type="ARBA" id="ARBA00023136"/>
    </source>
</evidence>
<feature type="domain" description="Major facilitator superfamily (MFS) profile" evidence="7">
    <location>
        <begin position="47"/>
        <end position="532"/>
    </location>
</feature>
<dbReference type="InterPro" id="IPR011701">
    <property type="entry name" value="MFS"/>
</dbReference>
<dbReference type="PROSITE" id="PS50850">
    <property type="entry name" value="MFS"/>
    <property type="match status" value="1"/>
</dbReference>
<evidence type="ECO:0000256" key="6">
    <source>
        <dbReference type="SAM" id="Phobius"/>
    </source>
</evidence>
<dbReference type="EMBL" id="VCAU01000069">
    <property type="protein sequence ID" value="KAF9886962.1"/>
    <property type="molecule type" value="Genomic_DNA"/>
</dbReference>
<evidence type="ECO:0000256" key="5">
    <source>
        <dbReference type="SAM" id="MobiDB-lite"/>
    </source>
</evidence>
<feature type="transmembrane region" description="Helical" evidence="6">
    <location>
        <begin position="379"/>
        <end position="404"/>
    </location>
</feature>
<feature type="transmembrane region" description="Helical" evidence="6">
    <location>
        <begin position="207"/>
        <end position="230"/>
    </location>
</feature>
<feature type="transmembrane region" description="Helical" evidence="6">
    <location>
        <begin position="113"/>
        <end position="129"/>
    </location>
</feature>
<comment type="subcellular location">
    <subcellularLocation>
        <location evidence="1">Membrane</location>
        <topology evidence="1">Multi-pass membrane protein</topology>
    </subcellularLocation>
</comment>
<evidence type="ECO:0000256" key="3">
    <source>
        <dbReference type="ARBA" id="ARBA00022989"/>
    </source>
</evidence>